<name>A0AA90SYQ1_9BACI</name>
<evidence type="ECO:0000313" key="1">
    <source>
        <dbReference type="EMBL" id="MDP1420645.1"/>
    </source>
</evidence>
<evidence type="ECO:0000313" key="2">
    <source>
        <dbReference type="Proteomes" id="UP001178277"/>
    </source>
</evidence>
<proteinExistence type="predicted"/>
<protein>
    <submittedName>
        <fullName evidence="1">Uncharacterized protein</fullName>
    </submittedName>
</protein>
<accession>A0AA90SYQ1</accession>
<sequence length="111" mass="12823">MCSDIASPDCGAPLTLGQATERIKKSPLGERIDFHFKMDFDFFESTIPFDVAVLSHGSWYFKQQEDLLNYFKKLADWQNIYVLQNGTSILPALRNVPIFVQFPFWHCIQTS</sequence>
<dbReference type="Proteomes" id="UP001178277">
    <property type="component" value="Unassembled WGS sequence"/>
</dbReference>
<dbReference type="InterPro" id="IPR029063">
    <property type="entry name" value="SAM-dependent_MTases_sf"/>
</dbReference>
<dbReference type="Gene3D" id="3.40.50.150">
    <property type="entry name" value="Vaccinia Virus protein VP39"/>
    <property type="match status" value="1"/>
</dbReference>
<gene>
    <name evidence="1" type="ORF">Q8G35_20255</name>
</gene>
<reference evidence="1" key="1">
    <citation type="submission" date="2023-07" db="EMBL/GenBank/DDBJ databases">
        <title>Murine gut Bacillus species.</title>
        <authorList>
            <person name="Gutman E."/>
            <person name="Hashuel R."/>
            <person name="Litvak Y."/>
        </authorList>
    </citation>
    <scope>NUCLEOTIDE SEQUENCE</scope>
    <source>
        <strain evidence="1">RU283</strain>
    </source>
</reference>
<dbReference type="EMBL" id="JAUUTP010000026">
    <property type="protein sequence ID" value="MDP1420645.1"/>
    <property type="molecule type" value="Genomic_DNA"/>
</dbReference>
<comment type="caution">
    <text evidence="1">The sequence shown here is derived from an EMBL/GenBank/DDBJ whole genome shotgun (WGS) entry which is preliminary data.</text>
</comment>
<organism evidence="1 2">
    <name type="scientific">Peribacillus simplex</name>
    <dbReference type="NCBI Taxonomy" id="1478"/>
    <lineage>
        <taxon>Bacteria</taxon>
        <taxon>Bacillati</taxon>
        <taxon>Bacillota</taxon>
        <taxon>Bacilli</taxon>
        <taxon>Bacillales</taxon>
        <taxon>Bacillaceae</taxon>
        <taxon>Peribacillus</taxon>
    </lineage>
</organism>
<dbReference type="RefSeq" id="WP_305161792.1">
    <property type="nucleotide sequence ID" value="NZ_JAUUTP010000026.1"/>
</dbReference>
<dbReference type="AlphaFoldDB" id="A0AA90SYQ1"/>